<reference evidence="2" key="1">
    <citation type="submission" date="2014-09" db="EMBL/GenBank/DDBJ databases">
        <authorList>
            <person name="Magalhaes I.L.F."/>
            <person name="Oliveira U."/>
            <person name="Santos F.R."/>
            <person name="Vidigal T.H.D.A."/>
            <person name="Brescovit A.D."/>
            <person name="Santos A.J."/>
        </authorList>
    </citation>
    <scope>NUCLEOTIDE SEQUENCE</scope>
    <source>
        <tissue evidence="2">Shoot tissue taken approximately 20 cm above the soil surface</tissue>
    </source>
</reference>
<evidence type="ECO:0000313" key="2">
    <source>
        <dbReference type="EMBL" id="JAE26087.1"/>
    </source>
</evidence>
<name>A0A0A9GNN7_ARUDO</name>
<accession>A0A0A9GNN7</accession>
<reference evidence="2" key="2">
    <citation type="journal article" date="2015" name="Data Brief">
        <title>Shoot transcriptome of the giant reed, Arundo donax.</title>
        <authorList>
            <person name="Barrero R.A."/>
            <person name="Guerrero F.D."/>
            <person name="Moolhuijzen P."/>
            <person name="Goolsby J.A."/>
            <person name="Tidwell J."/>
            <person name="Bellgard S.E."/>
            <person name="Bellgard M.I."/>
        </authorList>
    </citation>
    <scope>NUCLEOTIDE SEQUENCE</scope>
    <source>
        <tissue evidence="2">Shoot tissue taken approximately 20 cm above the soil surface</tissue>
    </source>
</reference>
<proteinExistence type="predicted"/>
<dbReference type="AlphaFoldDB" id="A0A0A9GNN7"/>
<organism evidence="2">
    <name type="scientific">Arundo donax</name>
    <name type="common">Giant reed</name>
    <name type="synonym">Donax arundinaceus</name>
    <dbReference type="NCBI Taxonomy" id="35708"/>
    <lineage>
        <taxon>Eukaryota</taxon>
        <taxon>Viridiplantae</taxon>
        <taxon>Streptophyta</taxon>
        <taxon>Embryophyta</taxon>
        <taxon>Tracheophyta</taxon>
        <taxon>Spermatophyta</taxon>
        <taxon>Magnoliopsida</taxon>
        <taxon>Liliopsida</taxon>
        <taxon>Poales</taxon>
        <taxon>Poaceae</taxon>
        <taxon>PACMAD clade</taxon>
        <taxon>Arundinoideae</taxon>
        <taxon>Arundineae</taxon>
        <taxon>Arundo</taxon>
    </lineage>
</organism>
<protein>
    <submittedName>
        <fullName evidence="2">Uncharacterized protein</fullName>
    </submittedName>
</protein>
<feature type="region of interest" description="Disordered" evidence="1">
    <location>
        <begin position="53"/>
        <end position="112"/>
    </location>
</feature>
<sequence>MWRGMLLPALGYPCCCCIKQAGCRRLNGSLGGRQNSSNVDPRWSCGGAALEPCSTSSLSHHSSASSSSTSSLGRPPPHGANENHCGRHLQKKVPKTHAEAAAHVLPCRPQAR</sequence>
<evidence type="ECO:0000256" key="1">
    <source>
        <dbReference type="SAM" id="MobiDB-lite"/>
    </source>
</evidence>
<dbReference type="EMBL" id="GBRH01171809">
    <property type="protein sequence ID" value="JAE26087.1"/>
    <property type="molecule type" value="Transcribed_RNA"/>
</dbReference>
<feature type="compositionally biased region" description="Basic residues" evidence="1">
    <location>
        <begin position="86"/>
        <end position="95"/>
    </location>
</feature>
<feature type="compositionally biased region" description="Low complexity" evidence="1">
    <location>
        <begin position="54"/>
        <end position="72"/>
    </location>
</feature>